<protein>
    <submittedName>
        <fullName evidence="2">Uncharacterized protein</fullName>
    </submittedName>
</protein>
<evidence type="ECO:0000313" key="3">
    <source>
        <dbReference type="Proteomes" id="UP000013968"/>
    </source>
</evidence>
<name>R4T6S7_9PSEU</name>
<organism evidence="2 3">
    <name type="scientific">Amycolatopsis keratiniphila</name>
    <dbReference type="NCBI Taxonomy" id="129921"/>
    <lineage>
        <taxon>Bacteria</taxon>
        <taxon>Bacillati</taxon>
        <taxon>Actinomycetota</taxon>
        <taxon>Actinomycetes</taxon>
        <taxon>Pseudonocardiales</taxon>
        <taxon>Pseudonocardiaceae</taxon>
        <taxon>Amycolatopsis</taxon>
        <taxon>Amycolatopsis japonica group</taxon>
    </lineage>
</organism>
<reference evidence="2 3" key="1">
    <citation type="journal article" date="2013" name="BMC Genomics">
        <title>ContigScape: a Cytoscape plugin facilitating microbial genome gap closing.</title>
        <authorList>
            <person name="Tang B."/>
            <person name="Wang Q."/>
            <person name="Yang M."/>
            <person name="Xie F."/>
            <person name="Zhu Y."/>
            <person name="Zhuo Y."/>
            <person name="Wang S."/>
            <person name="Gao H."/>
            <person name="Ding X."/>
            <person name="Zhang L."/>
            <person name="Zhao G."/>
            <person name="Zheng H."/>
        </authorList>
    </citation>
    <scope>NUCLEOTIDE SEQUENCE [LARGE SCALE GENOMIC DNA]</scope>
    <source>
        <strain evidence="2 3">HCCB10007</strain>
    </source>
</reference>
<dbReference type="HOGENOM" id="CLU_2930943_0_0_11"/>
<sequence length="60" mass="6456">MRETSAKEAAMIDSNSVRSHTGSAYTSSANASFTAVRRIPCRMSITPRNVVGTEARSSHL</sequence>
<dbReference type="KEGG" id="aoi:AORI_5513"/>
<evidence type="ECO:0000256" key="1">
    <source>
        <dbReference type="SAM" id="MobiDB-lite"/>
    </source>
</evidence>
<gene>
    <name evidence="2" type="ORF">AORI_5513</name>
</gene>
<dbReference type="AlphaFoldDB" id="R4T6S7"/>
<evidence type="ECO:0000313" key="2">
    <source>
        <dbReference type="EMBL" id="AGM08096.1"/>
    </source>
</evidence>
<accession>R4T6S7</accession>
<feature type="region of interest" description="Disordered" evidence="1">
    <location>
        <begin position="1"/>
        <end position="29"/>
    </location>
</feature>
<proteinExistence type="predicted"/>
<feature type="compositionally biased region" description="Polar residues" evidence="1">
    <location>
        <begin position="13"/>
        <end position="29"/>
    </location>
</feature>
<dbReference type="PATRIC" id="fig|1156913.3.peg.5622"/>
<dbReference type="EMBL" id="CP003410">
    <property type="protein sequence ID" value="AGM08096.1"/>
    <property type="molecule type" value="Genomic_DNA"/>
</dbReference>
<keyword evidence="3" id="KW-1185">Reference proteome</keyword>
<dbReference type="Proteomes" id="UP000013968">
    <property type="component" value="Chromosome"/>
</dbReference>